<keyword evidence="1" id="KW-1185">Reference proteome</keyword>
<dbReference type="RefSeq" id="XP_026194556.1">
    <property type="nucleotide sequence ID" value="XM_026338771.1"/>
</dbReference>
<evidence type="ECO:0000313" key="2">
    <source>
        <dbReference type="RefSeq" id="XP_026194556.1"/>
    </source>
</evidence>
<evidence type="ECO:0000313" key="1">
    <source>
        <dbReference type="Proteomes" id="UP000515125"/>
    </source>
</evidence>
<sequence length="892" mass="98493">MCMQARPDNCSFQPRTGNAIPLILSVSTSPDIGVATGILRDDSNNLVDAYPFLSTSVIVQENITALRKSEESMTLDSLVNQAPNWLLFRVKETFITQDVLERVSTPQSATCIRKKRWCSTSCLIGAKSVVVRCALERQPDMHWLGSVFLSTRAVGVERGKRQTPVCAAGRDRFRLSPEDRDRVAEQRLKLCKLNYQLGCQLAIGPSPALLMQLILQRYHCKQGYCGPLLLCVNAVDTLKQKMQMDGQLLDYFGAMQWMACPSVAQLFISKHLESSNAFRPKSVTRLFSLHHQRLLQLAEASLERLLAVVALQSSDACKAAGNSVICRQEAQLTSSTVDPDDPRFDVPEDLQLLASLPKARGSKQGPWSLLHLPKKGNPQEPWTLDAFVKETNHLGRGLLALRALQTYEASVQYVGTGRQSDKATPNAYLLCQTLWTRARELHAGSQAFANEVESWRRGGDELGSVLLALLQSNPMWGLPNIYAPLTSACMQAAGVLHSIIEEYNNKVGIFKRIGASAVHVGVALVKRLMGKKHRIARKPSTWPDLERLMQHAWVVSLGSYRGALEVIYSLATEFRKTFLAPNVVAPFSLKLMTGGMLALWSQRHAQEFSFNNRQISAARKTFLLAALLHEKGHIGYAVDLVMEVADKLLGVRSVDFGRVSYLGNFELQLNGAVSALSKRGQVHLTRQHLEDLFIELSAGAEDPVDVIRMAVDLANTLLATKNVHKGARVLTGAVFMQTEASVRFHCIGIQRYLTEIIRKDLVKETPESVKAYLNALFATLQVAKISEVNQTIKGTLAKNGAQLDISCPFMNTFIDEEKTKERQTMISMAAIGAQWSGTHILREIVTSELAFISPSNPIAARASIAKSMAKIISGGTHKALNELRPTATVETC</sequence>
<protein>
    <submittedName>
        <fullName evidence="2">Uncharacterized protein LOC34618593</fullName>
    </submittedName>
</protein>
<gene>
    <name evidence="2" type="primary">LOC34618593</name>
</gene>
<dbReference type="GeneID" id="34618593"/>
<reference evidence="2" key="1">
    <citation type="submission" date="2025-08" db="UniProtKB">
        <authorList>
            <consortium name="RefSeq"/>
        </authorList>
    </citation>
    <scope>IDENTIFICATION</scope>
</reference>
<organism evidence="1 2">
    <name type="scientific">Cyclospora cayetanensis</name>
    <dbReference type="NCBI Taxonomy" id="88456"/>
    <lineage>
        <taxon>Eukaryota</taxon>
        <taxon>Sar</taxon>
        <taxon>Alveolata</taxon>
        <taxon>Apicomplexa</taxon>
        <taxon>Conoidasida</taxon>
        <taxon>Coccidia</taxon>
        <taxon>Eucoccidiorida</taxon>
        <taxon>Eimeriorina</taxon>
        <taxon>Eimeriidae</taxon>
        <taxon>Cyclospora</taxon>
    </lineage>
</organism>
<dbReference type="Proteomes" id="UP000515125">
    <property type="component" value="Unplaced"/>
</dbReference>
<accession>A0A6P6S339</accession>
<dbReference type="AlphaFoldDB" id="A0A6P6S339"/>
<dbReference type="OrthoDB" id="330603at2759"/>
<name>A0A6P6S339_9EIME</name>
<proteinExistence type="predicted"/>